<proteinExistence type="predicted"/>
<accession>A0A0V0QBU9</accession>
<name>A0A0V0QBU9_PSEPJ</name>
<evidence type="ECO:0000313" key="2">
    <source>
        <dbReference type="EMBL" id="KRW99611.1"/>
    </source>
</evidence>
<keyword evidence="3" id="KW-1185">Reference proteome</keyword>
<feature type="compositionally biased region" description="Basic residues" evidence="1">
    <location>
        <begin position="148"/>
        <end position="157"/>
    </location>
</feature>
<comment type="caution">
    <text evidence="2">The sequence shown here is derived from an EMBL/GenBank/DDBJ whole genome shotgun (WGS) entry which is preliminary data.</text>
</comment>
<evidence type="ECO:0000256" key="1">
    <source>
        <dbReference type="SAM" id="MobiDB-lite"/>
    </source>
</evidence>
<reference evidence="2 3" key="1">
    <citation type="journal article" date="2015" name="Sci. Rep.">
        <title>Genome of the facultative scuticociliatosis pathogen Pseudocohnilembus persalinus provides insight into its virulence through horizontal gene transfer.</title>
        <authorList>
            <person name="Xiong J."/>
            <person name="Wang G."/>
            <person name="Cheng J."/>
            <person name="Tian M."/>
            <person name="Pan X."/>
            <person name="Warren A."/>
            <person name="Jiang C."/>
            <person name="Yuan D."/>
            <person name="Miao W."/>
        </authorList>
    </citation>
    <scope>NUCLEOTIDE SEQUENCE [LARGE SCALE GENOMIC DNA]</scope>
    <source>
        <strain evidence="2">36N120E</strain>
    </source>
</reference>
<dbReference type="Proteomes" id="UP000054937">
    <property type="component" value="Unassembled WGS sequence"/>
</dbReference>
<feature type="region of interest" description="Disordered" evidence="1">
    <location>
        <begin position="141"/>
        <end position="203"/>
    </location>
</feature>
<dbReference type="InParanoid" id="A0A0V0QBU9"/>
<evidence type="ECO:0000313" key="3">
    <source>
        <dbReference type="Proteomes" id="UP000054937"/>
    </source>
</evidence>
<dbReference type="EMBL" id="LDAU01000205">
    <property type="protein sequence ID" value="KRW99611.1"/>
    <property type="molecule type" value="Genomic_DNA"/>
</dbReference>
<sequence length="386" mass="46052">MMNFFQPEISRLECEPLFKYNNQNEELSQSSFSAIKSNFSNELANSQYSTNTNQDDGYFFQENQSFQNIQSDQDDSDQIADMFSTTQNENEQSPDKNTNNQTYNYLAKDQQFQEQQKDFSEQSNNLQEDISNKFQQYINKQTQNSEKQKKKKGRPRKLQNQIQKEDQQQISKSLILSTSQSENSSETQIQKSRKSREDAKIGRQKNRKLIQSYGLCELWKIIQKQTKEQLLQNSKNFIENFKFYFNNIEFNLDDIIEEEGKKLIMKNFNELITKIDNNQLDSEKKQNKIYPQHAQPVALLPKKTLEDCQSQFKKMEEYKIFENIYDKEEIMSKKMGDLRSIINEQKLNYQFSQQYNQQTNNKKRSYTNISIDDKYQKNKQLKKVFI</sequence>
<feature type="compositionally biased region" description="Low complexity" evidence="1">
    <location>
        <begin position="173"/>
        <end position="189"/>
    </location>
</feature>
<protein>
    <submittedName>
        <fullName evidence="2">Uncharacterized protein</fullName>
    </submittedName>
</protein>
<organism evidence="2 3">
    <name type="scientific">Pseudocohnilembus persalinus</name>
    <name type="common">Ciliate</name>
    <dbReference type="NCBI Taxonomy" id="266149"/>
    <lineage>
        <taxon>Eukaryota</taxon>
        <taxon>Sar</taxon>
        <taxon>Alveolata</taxon>
        <taxon>Ciliophora</taxon>
        <taxon>Intramacronucleata</taxon>
        <taxon>Oligohymenophorea</taxon>
        <taxon>Scuticociliatia</taxon>
        <taxon>Philasterida</taxon>
        <taxon>Pseudocohnilembidae</taxon>
        <taxon>Pseudocohnilembus</taxon>
    </lineage>
</organism>
<dbReference type="AlphaFoldDB" id="A0A0V0QBU9"/>
<gene>
    <name evidence="2" type="ORF">PPERSA_03412</name>
</gene>